<comment type="caution">
    <text evidence="2">The sequence shown here is derived from an EMBL/GenBank/DDBJ whole genome shotgun (WGS) entry which is preliminary data.</text>
</comment>
<sequence length="182" mass="21080">MGYVFNRKWLDPCESLISILWKFERANALPGHIVARLMGPDVHPYEGIVPELGAVNLERLRENLPVPVRMLRVALLQPSQRRRYSNVFRHCRHCVAHGYHSVLHQLESISACPAHHRALETACRRCGYEAPYRVSVRLLEAPYRCASCRASYGGQGWTPNTPLMKAEYRKAFTRRYFERYLG</sequence>
<gene>
    <name evidence="1" type="ORF">A6V36_33285</name>
    <name evidence="2" type="ORF">A6V37_30035</name>
</gene>
<evidence type="ECO:0000313" key="1">
    <source>
        <dbReference type="EMBL" id="OAJ56779.1"/>
    </source>
</evidence>
<evidence type="ECO:0000313" key="2">
    <source>
        <dbReference type="EMBL" id="OAJ57202.1"/>
    </source>
</evidence>
<accession>A0A1A9N4A3</accession>
<reference evidence="3 4" key="1">
    <citation type="submission" date="2016-04" db="EMBL/GenBank/DDBJ databases">
        <title>Reclassification of Paraburkholderia panaciterrae (Farh et al. 2015) Dobritsa &amp; Samadpour 2016 as a later homotypic synonym of Paraburkholderia ginsengiterrae (Farh et al. 2015) Dobritsa &amp; Samadpour 2016.</title>
        <authorList>
            <person name="Dobritsa A.P."/>
            <person name="Kutumbaka K."/>
            <person name="Samadpour M."/>
        </authorList>
    </citation>
    <scope>NUCLEOTIDE SEQUENCE [LARGE SCALE GENOMIC DNA]</scope>
    <source>
        <strain evidence="2 4">DCY85</strain>
        <strain evidence="1 3">DCY85-1</strain>
    </source>
</reference>
<dbReference type="Proteomes" id="UP000078116">
    <property type="component" value="Unassembled WGS sequence"/>
</dbReference>
<organism evidence="2 4">
    <name type="scientific">Paraburkholderia ginsengiterrae</name>
    <dbReference type="NCBI Taxonomy" id="1462993"/>
    <lineage>
        <taxon>Bacteria</taxon>
        <taxon>Pseudomonadati</taxon>
        <taxon>Pseudomonadota</taxon>
        <taxon>Betaproteobacteria</taxon>
        <taxon>Burkholderiales</taxon>
        <taxon>Burkholderiaceae</taxon>
        <taxon>Paraburkholderia</taxon>
    </lineage>
</organism>
<evidence type="ECO:0000313" key="3">
    <source>
        <dbReference type="Proteomes" id="UP000077961"/>
    </source>
</evidence>
<dbReference type="Proteomes" id="UP000077961">
    <property type="component" value="Unassembled WGS sequence"/>
</dbReference>
<dbReference type="AlphaFoldDB" id="A0A1A9N4A3"/>
<evidence type="ECO:0000313" key="4">
    <source>
        <dbReference type="Proteomes" id="UP000078116"/>
    </source>
</evidence>
<dbReference type="EMBL" id="LXKA01000329">
    <property type="protein sequence ID" value="OAJ57202.1"/>
    <property type="molecule type" value="Genomic_DNA"/>
</dbReference>
<protein>
    <recommendedName>
        <fullName evidence="5">TniQ family protein</fullName>
    </recommendedName>
</protein>
<evidence type="ECO:0008006" key="5">
    <source>
        <dbReference type="Google" id="ProtNLM"/>
    </source>
</evidence>
<name>A0A1A9N4A3_9BURK</name>
<proteinExistence type="predicted"/>
<dbReference type="EMBL" id="LXJZ01000184">
    <property type="protein sequence ID" value="OAJ56779.1"/>
    <property type="molecule type" value="Genomic_DNA"/>
</dbReference>
<keyword evidence="3" id="KW-1185">Reference proteome</keyword>